<dbReference type="EMBL" id="JAANER010000010">
    <property type="protein sequence ID" value="KAG9185923.1"/>
    <property type="molecule type" value="Genomic_DNA"/>
</dbReference>
<gene>
    <name evidence="1" type="ORF">G6011_07254</name>
</gene>
<evidence type="ECO:0000313" key="1">
    <source>
        <dbReference type="EMBL" id="KAG9185923.1"/>
    </source>
</evidence>
<keyword evidence="2" id="KW-1185">Reference proteome</keyword>
<organism evidence="1 2">
    <name type="scientific">Alternaria panax</name>
    <dbReference type="NCBI Taxonomy" id="48097"/>
    <lineage>
        <taxon>Eukaryota</taxon>
        <taxon>Fungi</taxon>
        <taxon>Dikarya</taxon>
        <taxon>Ascomycota</taxon>
        <taxon>Pezizomycotina</taxon>
        <taxon>Dothideomycetes</taxon>
        <taxon>Pleosporomycetidae</taxon>
        <taxon>Pleosporales</taxon>
        <taxon>Pleosporineae</taxon>
        <taxon>Pleosporaceae</taxon>
        <taxon>Alternaria</taxon>
        <taxon>Alternaria sect. Panax</taxon>
    </lineage>
</organism>
<protein>
    <submittedName>
        <fullName evidence="1">Uncharacterized protein</fullName>
    </submittedName>
</protein>
<accession>A0AAD4I4Y2</accession>
<sequence length="149" mass="16705">MSLEAWEEETRLAEEELRFGKPSRHIISNMQAIGTAMPVVRLPVTPEQHKKLGPPTCIAKRGEHIAMHEPALLSLQFPPLGVQYDEERQPEWSQTRMPWFDRRDDAPFRGPGQTPYAQVMVFSPGAPTLATHSVHLNSEHSMEGAIAAS</sequence>
<reference evidence="1" key="1">
    <citation type="submission" date="2021-07" db="EMBL/GenBank/DDBJ databases">
        <title>Genome Resource of American Ginseng Black Spot Pathogen Alternaria panax.</title>
        <authorList>
            <person name="Qiu C."/>
            <person name="Wang W."/>
            <person name="Liu Z."/>
        </authorList>
    </citation>
    <scope>NUCLEOTIDE SEQUENCE</scope>
    <source>
        <strain evidence="1">BNCC115425</strain>
    </source>
</reference>
<evidence type="ECO:0000313" key="2">
    <source>
        <dbReference type="Proteomes" id="UP001199106"/>
    </source>
</evidence>
<dbReference type="AlphaFoldDB" id="A0AAD4I4Y2"/>
<name>A0AAD4I4Y2_9PLEO</name>
<dbReference type="Proteomes" id="UP001199106">
    <property type="component" value="Unassembled WGS sequence"/>
</dbReference>
<proteinExistence type="predicted"/>
<comment type="caution">
    <text evidence="1">The sequence shown here is derived from an EMBL/GenBank/DDBJ whole genome shotgun (WGS) entry which is preliminary data.</text>
</comment>